<reference evidence="1" key="1">
    <citation type="submission" date="2020-07" db="EMBL/GenBank/DDBJ databases">
        <title>Multicomponent nature underlies the extraordinary mechanical properties of spider dragline silk.</title>
        <authorList>
            <person name="Kono N."/>
            <person name="Nakamura H."/>
            <person name="Mori M."/>
            <person name="Yoshida Y."/>
            <person name="Ohtoshi R."/>
            <person name="Malay A.D."/>
            <person name="Moran D.A.P."/>
            <person name="Tomita M."/>
            <person name="Numata K."/>
            <person name="Arakawa K."/>
        </authorList>
    </citation>
    <scope>NUCLEOTIDE SEQUENCE</scope>
</reference>
<evidence type="ECO:0000313" key="1">
    <source>
        <dbReference type="EMBL" id="GFR12733.1"/>
    </source>
</evidence>
<dbReference type="PANTHER" id="PTHR22954:SF3">
    <property type="entry name" value="PROTEIN CBG08539"/>
    <property type="match status" value="1"/>
</dbReference>
<gene>
    <name evidence="1" type="primary">AVEN_10166_1</name>
    <name evidence="1" type="ORF">TNCT_285021</name>
</gene>
<dbReference type="EMBL" id="BMAO01036726">
    <property type="protein sequence ID" value="GFR12733.1"/>
    <property type="molecule type" value="Genomic_DNA"/>
</dbReference>
<sequence>MHLPHLEIETFYSDSCKWLDFWNQFETTIHGNDDLRKTEKFAYLKSLLGGNALSSISGLTIIDQNYDSSIEILKERFGRTDIMISAHMNRLLAIEPVRNISYLKGLRKLYDECEIQIRSLNSLNVTSGSYGNLLNIIILQKIPEELILEFNWYQKTNTEFQIKEFINFLKREK</sequence>
<name>A0A8X6GWS1_TRICU</name>
<protein>
    <submittedName>
        <fullName evidence="1">Uncharacterized protein</fullName>
    </submittedName>
</protein>
<keyword evidence="2" id="KW-1185">Reference proteome</keyword>
<comment type="caution">
    <text evidence="1">The sequence shown here is derived from an EMBL/GenBank/DDBJ whole genome shotgun (WGS) entry which is preliminary data.</text>
</comment>
<evidence type="ECO:0000313" key="2">
    <source>
        <dbReference type="Proteomes" id="UP000887116"/>
    </source>
</evidence>
<dbReference type="PANTHER" id="PTHR22954">
    <property type="entry name" value="RETROVIRAL PROTEASE-RELATED"/>
    <property type="match status" value="1"/>
</dbReference>
<accession>A0A8X6GWS1</accession>
<organism evidence="1 2">
    <name type="scientific">Trichonephila clavata</name>
    <name type="common">Joro spider</name>
    <name type="synonym">Nephila clavata</name>
    <dbReference type="NCBI Taxonomy" id="2740835"/>
    <lineage>
        <taxon>Eukaryota</taxon>
        <taxon>Metazoa</taxon>
        <taxon>Ecdysozoa</taxon>
        <taxon>Arthropoda</taxon>
        <taxon>Chelicerata</taxon>
        <taxon>Arachnida</taxon>
        <taxon>Araneae</taxon>
        <taxon>Araneomorphae</taxon>
        <taxon>Entelegynae</taxon>
        <taxon>Araneoidea</taxon>
        <taxon>Nephilidae</taxon>
        <taxon>Trichonephila</taxon>
    </lineage>
</organism>
<proteinExistence type="predicted"/>
<dbReference type="InterPro" id="IPR005312">
    <property type="entry name" value="DUF1759"/>
</dbReference>
<dbReference type="Proteomes" id="UP000887116">
    <property type="component" value="Unassembled WGS sequence"/>
</dbReference>
<dbReference type="Pfam" id="PF03564">
    <property type="entry name" value="DUF1759"/>
    <property type="match status" value="1"/>
</dbReference>
<dbReference type="OrthoDB" id="6431421at2759"/>
<dbReference type="AlphaFoldDB" id="A0A8X6GWS1"/>